<comment type="caution">
    <text evidence="3">Lacks conserved residue(s) required for the propagation of feature annotation.</text>
</comment>
<dbReference type="CDD" id="cd00555">
    <property type="entry name" value="Maf"/>
    <property type="match status" value="1"/>
</dbReference>
<dbReference type="InterPro" id="IPR029001">
    <property type="entry name" value="ITPase-like_fam"/>
</dbReference>
<dbReference type="PANTHER" id="PTHR10357">
    <property type="entry name" value="ALPHA-AMYLASE FAMILY MEMBER"/>
    <property type="match status" value="1"/>
</dbReference>
<keyword evidence="1 3" id="KW-0378">Hydrolase</keyword>
<evidence type="ECO:0000313" key="6">
    <source>
        <dbReference type="Proteomes" id="UP001145145"/>
    </source>
</evidence>
<dbReference type="Pfam" id="PF00128">
    <property type="entry name" value="Alpha-amylase"/>
    <property type="match status" value="1"/>
</dbReference>
<dbReference type="GO" id="GO:0009117">
    <property type="term" value="P:nucleotide metabolic process"/>
    <property type="evidence" value="ECO:0007669"/>
    <property type="project" value="UniProtKB-KW"/>
</dbReference>
<keyword evidence="3" id="KW-0546">Nucleotide metabolism</keyword>
<dbReference type="SUPFAM" id="SSF51445">
    <property type="entry name" value="(Trans)glycosidases"/>
    <property type="match status" value="1"/>
</dbReference>
<dbReference type="Pfam" id="PF02545">
    <property type="entry name" value="Maf"/>
    <property type="match status" value="1"/>
</dbReference>
<comment type="caution">
    <text evidence="5">The sequence shown here is derived from an EMBL/GenBank/DDBJ whole genome shotgun (WGS) entry which is preliminary data.</text>
</comment>
<accession>A0A9W6C5B9</accession>
<evidence type="ECO:0000313" key="5">
    <source>
        <dbReference type="EMBL" id="GLG04218.1"/>
    </source>
</evidence>
<dbReference type="InterPro" id="IPR006047">
    <property type="entry name" value="GH13_cat_dom"/>
</dbReference>
<dbReference type="InterPro" id="IPR013780">
    <property type="entry name" value="Glyco_hydro_b"/>
</dbReference>
<comment type="catalytic activity">
    <reaction evidence="3">
        <text>UTP + H2O = UMP + diphosphate + H(+)</text>
        <dbReference type="Rhea" id="RHEA:29395"/>
        <dbReference type="ChEBI" id="CHEBI:15377"/>
        <dbReference type="ChEBI" id="CHEBI:15378"/>
        <dbReference type="ChEBI" id="CHEBI:33019"/>
        <dbReference type="ChEBI" id="CHEBI:46398"/>
        <dbReference type="ChEBI" id="CHEBI:57865"/>
        <dbReference type="EC" id="3.6.1.9"/>
    </reaction>
</comment>
<feature type="active site" description="Proton acceptor" evidence="3">
    <location>
        <position position="557"/>
    </location>
</feature>
<feature type="domain" description="Glycosyl hydrolase family 13 catalytic" evidence="4">
    <location>
        <begin position="10"/>
        <end position="354"/>
    </location>
</feature>
<evidence type="ECO:0000259" key="4">
    <source>
        <dbReference type="SMART" id="SM00642"/>
    </source>
</evidence>
<evidence type="ECO:0000256" key="2">
    <source>
        <dbReference type="ARBA" id="ARBA00023295"/>
    </source>
</evidence>
<keyword evidence="3" id="KW-0963">Cytoplasm</keyword>
<name>A0A9W6C5B9_9FIRM</name>
<dbReference type="SUPFAM" id="SSF51011">
    <property type="entry name" value="Glycosyl hydrolase domain"/>
    <property type="match status" value="1"/>
</dbReference>
<feature type="site" description="Important for substrate specificity" evidence="3">
    <location>
        <position position="558"/>
    </location>
</feature>
<dbReference type="InterPro" id="IPR045857">
    <property type="entry name" value="O16G_dom_2"/>
</dbReference>
<feature type="site" description="Important for substrate specificity" evidence="3">
    <location>
        <position position="644"/>
    </location>
</feature>
<reference evidence="5 6" key="1">
    <citation type="journal article" date="2023" name="Int. J. Syst. Evol. Microbiol.">
        <title>Sellimonas catena sp. nov., isolated from human faeces.</title>
        <authorList>
            <person name="Hisatomi A."/>
            <person name="Ohkuma M."/>
            <person name="Sakamoto M."/>
        </authorList>
    </citation>
    <scope>NUCLEOTIDE SEQUENCE [LARGE SCALE GENOMIC DNA]</scope>
    <source>
        <strain evidence="5 6">12EGH17</strain>
    </source>
</reference>
<sequence length="679" mass="77506">MWAYHSIFYQIYPIGFCGAPVHNDGQTVPRIRKLLDWTDYLSDLGVDSILLNPIFESDNHGYDTRDFRKLDCRLGTNDDFVEVCQALHSHGIRVVLDGVFNHVGRGFWAFRDVQEKKWDSPYKDWFYINFDGDSGYHDGFWYEGWEGHYELVKLNLQNPAVVDYLLDCVKYWIDTFDIDGLRLDVAYSLDHNFMRRLRSFVSGIKPDFALIGEVLFGDYNQIVNDDMLHSCTNYECYKGLFSSFNDMNLFEIAHSLNRQFGPEQWCIYRGKHLMTFVDNHDVTRIASILKQKEHLYPVYGTLMTMPGIPCIYYGSEWGEEGMKAPDNDYALRPCFDAPKPNELTSYIKKLISFRQKSDALCNGSYRNVMITNRQLIFERRTDREQIFVAINAEGTEFTANHGELQGEVRDLAADTRFTMNGQLTMKPYSVQILVFDPDSHPEYDTVTQKEAEQKGEERNIECKTAESYASSDCTAQNTTLSLADLTVVLGSASPRRTELLTQAGIPHVVCPSSCEEHITSSRPEDVVQELAEQKAQNVYTDRLASHPGEPFLVIGSDTVVSNNGKILGKPSSEEEARHMIQSLQDHTHQVYTGVSLIFHDGADTKTNTFFEKSDVDVYPMTNTEIASYLATGEPYDKAGAYGIQGAFAIYVRGIHGDYNTIVGLPIARIYQELKKWIRF</sequence>
<comment type="function">
    <text evidence="3">Nucleoside triphosphate pyrophosphatase that hydrolyzes dTTP and UTP. May have a dual role in cell division arrest and in preventing the incorporation of modified nucleotides into cellular nucleic acids.</text>
</comment>
<dbReference type="InterPro" id="IPR003697">
    <property type="entry name" value="Maf-like"/>
</dbReference>
<evidence type="ECO:0000256" key="3">
    <source>
        <dbReference type="HAMAP-Rule" id="MF_00528"/>
    </source>
</evidence>
<dbReference type="HAMAP" id="MF_00528">
    <property type="entry name" value="Maf"/>
    <property type="match status" value="1"/>
</dbReference>
<dbReference type="GO" id="GO:0005975">
    <property type="term" value="P:carbohydrate metabolic process"/>
    <property type="evidence" value="ECO:0007669"/>
    <property type="project" value="InterPro"/>
</dbReference>
<evidence type="ECO:0000256" key="1">
    <source>
        <dbReference type="ARBA" id="ARBA00022801"/>
    </source>
</evidence>
<dbReference type="EC" id="3.6.1.9" evidence="3"/>
<dbReference type="EMBL" id="BSBO01000012">
    <property type="protein sequence ID" value="GLG04218.1"/>
    <property type="molecule type" value="Genomic_DNA"/>
</dbReference>
<comment type="subcellular location">
    <subcellularLocation>
        <location evidence="3">Cytoplasm</location>
    </subcellularLocation>
</comment>
<comment type="cofactor">
    <cofactor evidence="3">
        <name>a divalent metal cation</name>
        <dbReference type="ChEBI" id="CHEBI:60240"/>
    </cofactor>
</comment>
<dbReference type="Gene3D" id="2.60.40.1180">
    <property type="entry name" value="Golgi alpha-mannosidase II"/>
    <property type="match status" value="1"/>
</dbReference>
<dbReference type="GO" id="GO:0047429">
    <property type="term" value="F:nucleoside triphosphate diphosphatase activity"/>
    <property type="evidence" value="ECO:0007669"/>
    <property type="project" value="UniProtKB-EC"/>
</dbReference>
<dbReference type="SUPFAM" id="SSF52972">
    <property type="entry name" value="ITPase-like"/>
    <property type="match status" value="1"/>
</dbReference>
<dbReference type="CDD" id="cd11353">
    <property type="entry name" value="AmyAc_euk_bac_CMD_like"/>
    <property type="match status" value="1"/>
</dbReference>
<keyword evidence="2" id="KW-0326">Glycosidase</keyword>
<organism evidence="5 6">
    <name type="scientific">Sellimonas catena</name>
    <dbReference type="NCBI Taxonomy" id="2994035"/>
    <lineage>
        <taxon>Bacteria</taxon>
        <taxon>Bacillati</taxon>
        <taxon>Bacillota</taxon>
        <taxon>Clostridia</taxon>
        <taxon>Lachnospirales</taxon>
        <taxon>Lachnospiraceae</taxon>
        <taxon>Sellimonas</taxon>
    </lineage>
</organism>
<dbReference type="Gene3D" id="3.20.20.80">
    <property type="entry name" value="Glycosidases"/>
    <property type="match status" value="1"/>
</dbReference>
<dbReference type="PANTHER" id="PTHR10357:SF210">
    <property type="entry name" value="MALTODEXTRIN GLUCOSIDASE"/>
    <property type="match status" value="1"/>
</dbReference>
<dbReference type="NCBIfam" id="TIGR00172">
    <property type="entry name" value="maf"/>
    <property type="match status" value="1"/>
</dbReference>
<dbReference type="SMART" id="SM00642">
    <property type="entry name" value="Aamy"/>
    <property type="match status" value="1"/>
</dbReference>
<dbReference type="InterPro" id="IPR017853">
    <property type="entry name" value="GH"/>
</dbReference>
<proteinExistence type="inferred from homology"/>
<dbReference type="GO" id="GO:0005737">
    <property type="term" value="C:cytoplasm"/>
    <property type="evidence" value="ECO:0007669"/>
    <property type="project" value="UniProtKB-SubCell"/>
</dbReference>
<keyword evidence="6" id="KW-1185">Reference proteome</keyword>
<comment type="similarity">
    <text evidence="3">Belongs to the Maf family. YhdE subfamily.</text>
</comment>
<dbReference type="Proteomes" id="UP001145145">
    <property type="component" value="Unassembled WGS sequence"/>
</dbReference>
<dbReference type="AlphaFoldDB" id="A0A9W6C5B9"/>
<dbReference type="Gene3D" id="3.90.400.10">
    <property type="entry name" value="Oligo-1,6-glucosidase, Domain 2"/>
    <property type="match status" value="1"/>
</dbReference>
<feature type="site" description="Important for substrate specificity" evidence="3">
    <location>
        <position position="495"/>
    </location>
</feature>
<dbReference type="Gene3D" id="3.90.950.10">
    <property type="match status" value="1"/>
</dbReference>
<dbReference type="GO" id="GO:0016798">
    <property type="term" value="F:hydrolase activity, acting on glycosyl bonds"/>
    <property type="evidence" value="ECO:0007669"/>
    <property type="project" value="UniProtKB-KW"/>
</dbReference>
<comment type="catalytic activity">
    <reaction evidence="3">
        <text>dTTP + H2O = dTMP + diphosphate + H(+)</text>
        <dbReference type="Rhea" id="RHEA:28534"/>
        <dbReference type="ChEBI" id="CHEBI:15377"/>
        <dbReference type="ChEBI" id="CHEBI:15378"/>
        <dbReference type="ChEBI" id="CHEBI:33019"/>
        <dbReference type="ChEBI" id="CHEBI:37568"/>
        <dbReference type="ChEBI" id="CHEBI:63528"/>
        <dbReference type="EC" id="3.6.1.9"/>
    </reaction>
</comment>
<gene>
    <name evidence="5" type="ORF">Selli1_13920</name>
</gene>
<protein>
    <recommendedName>
        <fullName evidence="3">dTTP/UTP pyrophosphatase</fullName>
        <shortName evidence="3">dTTPase/UTPase</shortName>
        <ecNumber evidence="3">3.6.1.9</ecNumber>
    </recommendedName>
    <alternativeName>
        <fullName evidence="3">Nucleoside triphosphate pyrophosphatase</fullName>
    </alternativeName>
    <alternativeName>
        <fullName evidence="3">Nucleotide pyrophosphatase</fullName>
        <shortName evidence="3">Nucleotide PPase</shortName>
    </alternativeName>
</protein>